<gene>
    <name evidence="1" type="ORF">PCOR1329_LOCUS46812</name>
</gene>
<organism evidence="1 2">
    <name type="scientific">Prorocentrum cordatum</name>
    <dbReference type="NCBI Taxonomy" id="2364126"/>
    <lineage>
        <taxon>Eukaryota</taxon>
        <taxon>Sar</taxon>
        <taxon>Alveolata</taxon>
        <taxon>Dinophyceae</taxon>
        <taxon>Prorocentrales</taxon>
        <taxon>Prorocentraceae</taxon>
        <taxon>Prorocentrum</taxon>
    </lineage>
</organism>
<proteinExistence type="predicted"/>
<dbReference type="PANTHER" id="PTHR12697">
    <property type="entry name" value="PBS LYASE HEAT-LIKE PROTEIN"/>
    <property type="match status" value="1"/>
</dbReference>
<dbReference type="Gene3D" id="1.25.10.10">
    <property type="entry name" value="Leucine-rich Repeat Variant"/>
    <property type="match status" value="2"/>
</dbReference>
<accession>A0ABN9UCD5</accession>
<name>A0ABN9UCD5_9DINO</name>
<dbReference type="Proteomes" id="UP001189429">
    <property type="component" value="Unassembled WGS sequence"/>
</dbReference>
<reference evidence="1" key="1">
    <citation type="submission" date="2023-10" db="EMBL/GenBank/DDBJ databases">
        <authorList>
            <person name="Chen Y."/>
            <person name="Shah S."/>
            <person name="Dougan E. K."/>
            <person name="Thang M."/>
            <person name="Chan C."/>
        </authorList>
    </citation>
    <scope>NUCLEOTIDE SEQUENCE [LARGE SCALE GENOMIC DNA]</scope>
</reference>
<dbReference type="InterPro" id="IPR016024">
    <property type="entry name" value="ARM-type_fold"/>
</dbReference>
<dbReference type="EMBL" id="CAUYUJ010015632">
    <property type="protein sequence ID" value="CAK0856416.1"/>
    <property type="molecule type" value="Genomic_DNA"/>
</dbReference>
<sequence length="218" mass="22158">MGPGSAEAAGGAVAETLTECEEPLLRFEAAKTLISIRSLQSMGRDAPLVACKALADAVDLEQDTDTKFAAIKALGAIGPGAARVGAPALERKLRDRETPIVLQRMAVQALGEMGEAAAKVSSGALGDMLRPTPSSDPQVRRLAAAALQAMGARVVFEQEMLLARALGDRDSGVREAAREALASAGHEHALRGAMALAEHRADAAAAAGPGALPAGPGP</sequence>
<dbReference type="SUPFAM" id="SSF48371">
    <property type="entry name" value="ARM repeat"/>
    <property type="match status" value="1"/>
</dbReference>
<dbReference type="PANTHER" id="PTHR12697:SF5">
    <property type="entry name" value="DEOXYHYPUSINE HYDROXYLASE"/>
    <property type="match status" value="1"/>
</dbReference>
<evidence type="ECO:0000313" key="2">
    <source>
        <dbReference type="Proteomes" id="UP001189429"/>
    </source>
</evidence>
<feature type="non-terminal residue" evidence="1">
    <location>
        <position position="218"/>
    </location>
</feature>
<keyword evidence="2" id="KW-1185">Reference proteome</keyword>
<evidence type="ECO:0008006" key="3">
    <source>
        <dbReference type="Google" id="ProtNLM"/>
    </source>
</evidence>
<comment type="caution">
    <text evidence="1">The sequence shown here is derived from an EMBL/GenBank/DDBJ whole genome shotgun (WGS) entry which is preliminary data.</text>
</comment>
<evidence type="ECO:0000313" key="1">
    <source>
        <dbReference type="EMBL" id="CAK0856416.1"/>
    </source>
</evidence>
<protein>
    <recommendedName>
        <fullName evidence="3">HEAT repeat domain-containing protein</fullName>
    </recommendedName>
</protein>
<dbReference type="InterPro" id="IPR011989">
    <property type="entry name" value="ARM-like"/>
</dbReference>